<dbReference type="RefSeq" id="WP_173302146.1">
    <property type="nucleotide sequence ID" value="NZ_JABRWQ010000006.1"/>
</dbReference>
<dbReference type="EMBL" id="JABRWQ010000006">
    <property type="protein sequence ID" value="NRD24502.1"/>
    <property type="molecule type" value="Genomic_DNA"/>
</dbReference>
<keyword evidence="2" id="KW-1185">Reference proteome</keyword>
<evidence type="ECO:0000313" key="1">
    <source>
        <dbReference type="EMBL" id="NRD24502.1"/>
    </source>
</evidence>
<organism evidence="1 2">
    <name type="scientific">Winogradskyella litoriviva</name>
    <dbReference type="NCBI Taxonomy" id="1220182"/>
    <lineage>
        <taxon>Bacteria</taxon>
        <taxon>Pseudomonadati</taxon>
        <taxon>Bacteroidota</taxon>
        <taxon>Flavobacteriia</taxon>
        <taxon>Flavobacteriales</taxon>
        <taxon>Flavobacteriaceae</taxon>
        <taxon>Winogradskyella</taxon>
    </lineage>
</organism>
<name>A0ABX2E9L5_9FLAO</name>
<gene>
    <name evidence="1" type="ORF">HNV10_14685</name>
</gene>
<evidence type="ECO:0000313" key="2">
    <source>
        <dbReference type="Proteomes" id="UP000805085"/>
    </source>
</evidence>
<dbReference type="Proteomes" id="UP000805085">
    <property type="component" value="Unassembled WGS sequence"/>
</dbReference>
<protein>
    <recommendedName>
        <fullName evidence="3">Lipoprotein</fullName>
    </recommendedName>
</protein>
<accession>A0ABX2E9L5</accession>
<proteinExistence type="predicted"/>
<sequence length="108" mass="13029">MKEKLKKILTSKNLNRLFIISIFTLVVNCKNYYNDTIRWADNLDSGLSIDDVKKTQPHFVKIDWEDPRIFENKTWYFITKIDGSNDILGMSHYLVFRNDKYLYRESRK</sequence>
<reference evidence="1 2" key="1">
    <citation type="journal article" date="2015" name="Int. J. Syst. Evol. Microbiol.">
        <title>Winogradskyella litoriviva sp. nov., isolated from coastal seawater.</title>
        <authorList>
            <person name="Nedashkovskaya O.I."/>
            <person name="Kukhlevskiy A.D."/>
            <person name="Zhukova N.V."/>
            <person name="Kim S.J."/>
            <person name="Rhee S.K."/>
            <person name="Mikhailov V.V."/>
        </authorList>
    </citation>
    <scope>NUCLEOTIDE SEQUENCE [LARGE SCALE GENOMIC DNA]</scope>
    <source>
        <strain evidence="1 2">KMM6491</strain>
    </source>
</reference>
<evidence type="ECO:0008006" key="3">
    <source>
        <dbReference type="Google" id="ProtNLM"/>
    </source>
</evidence>
<comment type="caution">
    <text evidence="1">The sequence shown here is derived from an EMBL/GenBank/DDBJ whole genome shotgun (WGS) entry which is preliminary data.</text>
</comment>